<feature type="domain" description="Methyltransferase type 11" evidence="1">
    <location>
        <begin position="43"/>
        <end position="128"/>
    </location>
</feature>
<dbReference type="RefSeq" id="WP_185977504.1">
    <property type="nucleotide sequence ID" value="NZ_JACBGI020000003.1"/>
</dbReference>
<dbReference type="InterPro" id="IPR029063">
    <property type="entry name" value="SAM-dependent_MTases_sf"/>
</dbReference>
<comment type="caution">
    <text evidence="2">The sequence shown here is derived from an EMBL/GenBank/DDBJ whole genome shotgun (WGS) entry which is preliminary data.</text>
</comment>
<dbReference type="CDD" id="cd02440">
    <property type="entry name" value="AdoMet_MTases"/>
    <property type="match status" value="1"/>
</dbReference>
<evidence type="ECO:0000313" key="3">
    <source>
        <dbReference type="Proteomes" id="UP001193680"/>
    </source>
</evidence>
<dbReference type="Pfam" id="PF08241">
    <property type="entry name" value="Methyltransf_11"/>
    <property type="match status" value="1"/>
</dbReference>
<protein>
    <submittedName>
        <fullName evidence="2">Class I SAM-dependent methyltransferase</fullName>
    </submittedName>
</protein>
<dbReference type="InterPro" id="IPR013216">
    <property type="entry name" value="Methyltransf_11"/>
</dbReference>
<dbReference type="SUPFAM" id="SSF53335">
    <property type="entry name" value="S-adenosyl-L-methionine-dependent methyltransferases"/>
    <property type="match status" value="1"/>
</dbReference>
<reference evidence="2 3" key="2">
    <citation type="submission" date="2020-11" db="EMBL/GenBank/DDBJ databases">
        <title>Sulfur oxidizing isolate from Hospital Hole Sinkhole.</title>
        <authorList>
            <person name="Scott K.M."/>
        </authorList>
    </citation>
    <scope>NUCLEOTIDE SEQUENCE [LARGE SCALE GENOMIC DNA]</scope>
    <source>
        <strain evidence="2 3">HH1</strain>
    </source>
</reference>
<evidence type="ECO:0000313" key="2">
    <source>
        <dbReference type="EMBL" id="MBF6057354.1"/>
    </source>
</evidence>
<evidence type="ECO:0000259" key="1">
    <source>
        <dbReference type="Pfam" id="PF08241"/>
    </source>
</evidence>
<gene>
    <name evidence="2" type="ORF">H8792_003280</name>
</gene>
<dbReference type="Gene3D" id="3.40.50.150">
    <property type="entry name" value="Vaccinia Virus protein VP39"/>
    <property type="match status" value="1"/>
</dbReference>
<dbReference type="EMBL" id="JACBGI020000003">
    <property type="protein sequence ID" value="MBF6057354.1"/>
    <property type="molecule type" value="Genomic_DNA"/>
</dbReference>
<dbReference type="Proteomes" id="UP001193680">
    <property type="component" value="Unassembled WGS sequence"/>
</dbReference>
<dbReference type="GO" id="GO:0008168">
    <property type="term" value="F:methyltransferase activity"/>
    <property type="evidence" value="ECO:0007669"/>
    <property type="project" value="UniProtKB-KW"/>
</dbReference>
<dbReference type="GO" id="GO:0032259">
    <property type="term" value="P:methylation"/>
    <property type="evidence" value="ECO:0007669"/>
    <property type="project" value="UniProtKB-KW"/>
</dbReference>
<keyword evidence="3" id="KW-1185">Reference proteome</keyword>
<keyword evidence="2" id="KW-0489">Methyltransferase</keyword>
<name>A0ABS0BVH7_9GAMM</name>
<proteinExistence type="predicted"/>
<sequence>MPKTQGYESHADAYDQWFDDNHATYQAEIDAVKRLLPSGRGIEVGAGSGRFTQPLNIDTGIEPAKAMRDRAKQERNLDLIEGVAESLPIEDRQYDFAAFITSTCFLDDPEQAYLEAARVTKAAGSIIVAFLERNSELGQAYEKHKHESPFYCDATFYSYPEIESMLQQAGFSIVGSVQTVLPESSGNEATAILDGHDEGTFVVVRAEKTQ</sequence>
<reference evidence="2 3" key="1">
    <citation type="submission" date="2020-06" db="EMBL/GenBank/DDBJ databases">
        <authorList>
            <person name="Scott K."/>
        </authorList>
    </citation>
    <scope>NUCLEOTIDE SEQUENCE [LARGE SCALE GENOMIC DNA]</scope>
    <source>
        <strain evidence="2 3">HH1</strain>
    </source>
</reference>
<organism evidence="2 3">
    <name type="scientific">Thiomicrorhabdus heinhorstiae</name>
    <dbReference type="NCBI Taxonomy" id="2748010"/>
    <lineage>
        <taxon>Bacteria</taxon>
        <taxon>Pseudomonadati</taxon>
        <taxon>Pseudomonadota</taxon>
        <taxon>Gammaproteobacteria</taxon>
        <taxon>Thiotrichales</taxon>
        <taxon>Piscirickettsiaceae</taxon>
        <taxon>Thiomicrorhabdus</taxon>
    </lineage>
</organism>
<accession>A0ABS0BVH7</accession>
<keyword evidence="2" id="KW-0808">Transferase</keyword>